<dbReference type="Proteomes" id="UP000753802">
    <property type="component" value="Unassembled WGS sequence"/>
</dbReference>
<name>A0ABW9ZRX8_9BACT</name>
<reference evidence="3 4" key="1">
    <citation type="submission" date="2020-01" db="EMBL/GenBank/DDBJ databases">
        <title>Genome analysis.</title>
        <authorList>
            <person name="Wu S."/>
            <person name="Wang G."/>
        </authorList>
    </citation>
    <scope>NUCLEOTIDE SEQUENCE [LARGE SCALE GENOMIC DNA]</scope>
    <source>
        <strain evidence="3 4">SYL130</strain>
    </source>
</reference>
<evidence type="ECO:0000313" key="4">
    <source>
        <dbReference type="Proteomes" id="UP000753802"/>
    </source>
</evidence>
<dbReference type="EMBL" id="JAACJS010000002">
    <property type="protein sequence ID" value="NCI48492.1"/>
    <property type="molecule type" value="Genomic_DNA"/>
</dbReference>
<dbReference type="InterPro" id="IPR051474">
    <property type="entry name" value="Anti-sigma-K/W_factor"/>
</dbReference>
<feature type="domain" description="Anti-sigma K factor RskA C-terminal" evidence="2">
    <location>
        <begin position="91"/>
        <end position="247"/>
    </location>
</feature>
<organism evidence="3 4">
    <name type="scientific">Sediminibacterium roseum</name>
    <dbReference type="NCBI Taxonomy" id="1978412"/>
    <lineage>
        <taxon>Bacteria</taxon>
        <taxon>Pseudomonadati</taxon>
        <taxon>Bacteroidota</taxon>
        <taxon>Chitinophagia</taxon>
        <taxon>Chitinophagales</taxon>
        <taxon>Chitinophagaceae</taxon>
        <taxon>Sediminibacterium</taxon>
    </lineage>
</organism>
<sequence length="258" mass="28519">MDIKAYIESGVIESYVLGMADTQEAAELVRLSHQYPEIQAAIDAFERNLEEQALAAAVPPRADVKQALLKSLDFEKEEKARVVAFSGKRYAMAAAVILLIASTALNIYYYTQFRNTSDAYQALLVEKTSLIAKNDVMQARSNEMEKDMQIMNDTAVVKVYMKGVTGREGNLATVFWDSRTKDVYLMQNRLPAAPEGKQYQLWAIVDGKPVDAGMIDPVTGLAKMKNIPKASMFAITLEKKGGVEQPTMAEMYVAGKVG</sequence>
<dbReference type="Pfam" id="PF10099">
    <property type="entry name" value="RskA_C"/>
    <property type="match status" value="1"/>
</dbReference>
<keyword evidence="1" id="KW-1133">Transmembrane helix</keyword>
<dbReference type="PANTHER" id="PTHR37461">
    <property type="entry name" value="ANTI-SIGMA-K FACTOR RSKA"/>
    <property type="match status" value="1"/>
</dbReference>
<dbReference type="InterPro" id="IPR018764">
    <property type="entry name" value="RskA_C"/>
</dbReference>
<keyword evidence="1" id="KW-0812">Transmembrane</keyword>
<proteinExistence type="predicted"/>
<evidence type="ECO:0000256" key="1">
    <source>
        <dbReference type="SAM" id="Phobius"/>
    </source>
</evidence>
<accession>A0ABW9ZRX8</accession>
<keyword evidence="1" id="KW-0472">Membrane</keyword>
<gene>
    <name evidence="3" type="ORF">GWC95_01065</name>
</gene>
<dbReference type="RefSeq" id="WP_161816815.1">
    <property type="nucleotide sequence ID" value="NZ_JAACJS010000002.1"/>
</dbReference>
<evidence type="ECO:0000259" key="2">
    <source>
        <dbReference type="Pfam" id="PF10099"/>
    </source>
</evidence>
<protein>
    <submittedName>
        <fullName evidence="3">Anti-sigma factor</fullName>
    </submittedName>
</protein>
<comment type="caution">
    <text evidence="3">The sequence shown here is derived from an EMBL/GenBank/DDBJ whole genome shotgun (WGS) entry which is preliminary data.</text>
</comment>
<feature type="transmembrane region" description="Helical" evidence="1">
    <location>
        <begin position="90"/>
        <end position="110"/>
    </location>
</feature>
<keyword evidence="4" id="KW-1185">Reference proteome</keyword>
<dbReference type="PANTHER" id="PTHR37461:SF1">
    <property type="entry name" value="ANTI-SIGMA-K FACTOR RSKA"/>
    <property type="match status" value="1"/>
</dbReference>
<evidence type="ECO:0000313" key="3">
    <source>
        <dbReference type="EMBL" id="NCI48492.1"/>
    </source>
</evidence>